<keyword evidence="1" id="KW-0812">Transmembrane</keyword>
<gene>
    <name evidence="2" type="ORF">BN587_02049</name>
</gene>
<evidence type="ECO:0000313" key="3">
    <source>
        <dbReference type="Proteomes" id="UP000014937"/>
    </source>
</evidence>
<dbReference type="EMBL" id="CBGL010000038">
    <property type="protein sequence ID" value="CDD10535.1"/>
    <property type="molecule type" value="Genomic_DNA"/>
</dbReference>
<feature type="transmembrane region" description="Helical" evidence="1">
    <location>
        <begin position="50"/>
        <end position="72"/>
    </location>
</feature>
<keyword evidence="1" id="KW-1133">Transmembrane helix</keyword>
<accession>R6WM92</accession>
<comment type="caution">
    <text evidence="2">The sequence shown here is derived from an EMBL/GenBank/DDBJ whole genome shotgun (WGS) entry which is preliminary data.</text>
</comment>
<feature type="transmembrane region" description="Helical" evidence="1">
    <location>
        <begin position="140"/>
        <end position="159"/>
    </location>
</feature>
<name>R6WM92_9FIRM</name>
<evidence type="ECO:0000256" key="1">
    <source>
        <dbReference type="SAM" id="Phobius"/>
    </source>
</evidence>
<reference evidence="2" key="1">
    <citation type="submission" date="2012-11" db="EMBL/GenBank/DDBJ databases">
        <title>Dependencies among metagenomic species, viruses, plasmids and units of genetic variation.</title>
        <authorList>
            <person name="Nielsen H.B."/>
            <person name="Almeida M."/>
            <person name="Juncker A.S."/>
            <person name="Rasmussen S."/>
            <person name="Li J."/>
            <person name="Sunagawa S."/>
            <person name="Plichta D."/>
            <person name="Gautier L."/>
            <person name="Le Chatelier E."/>
            <person name="Peletier E."/>
            <person name="Bonde I."/>
            <person name="Nielsen T."/>
            <person name="Manichanh C."/>
            <person name="Arumugam M."/>
            <person name="Batto J."/>
            <person name="Santos M.B.Q.D."/>
            <person name="Blom N."/>
            <person name="Borruel N."/>
            <person name="Burgdorf K.S."/>
            <person name="Boumezbeur F."/>
            <person name="Casellas F."/>
            <person name="Dore J."/>
            <person name="Guarner F."/>
            <person name="Hansen T."/>
            <person name="Hildebrand F."/>
            <person name="Kaas R.S."/>
            <person name="Kennedy S."/>
            <person name="Kristiansen K."/>
            <person name="Kultima J.R."/>
            <person name="Leonard P."/>
            <person name="Levenez F."/>
            <person name="Lund O."/>
            <person name="Moumen B."/>
            <person name="Le Paslier D."/>
            <person name="Pons N."/>
            <person name="Pedersen O."/>
            <person name="Prifti E."/>
            <person name="Qin J."/>
            <person name="Raes J."/>
            <person name="Tap J."/>
            <person name="Tims S."/>
            <person name="Ussery D.W."/>
            <person name="Yamada T."/>
            <person name="MetaHit consortium"/>
            <person name="Renault P."/>
            <person name="Sicheritz-Ponten T."/>
            <person name="Bork P."/>
            <person name="Wang J."/>
            <person name="Brunak S."/>
            <person name="Ehrlich S.D."/>
        </authorList>
    </citation>
    <scope>NUCLEOTIDE SEQUENCE [LARGE SCALE GENOMIC DNA]</scope>
</reference>
<dbReference type="Proteomes" id="UP000014937">
    <property type="component" value="Unassembled WGS sequence"/>
</dbReference>
<feature type="transmembrane region" description="Helical" evidence="1">
    <location>
        <begin position="112"/>
        <end position="134"/>
    </location>
</feature>
<proteinExistence type="predicted"/>
<feature type="transmembrane region" description="Helical" evidence="1">
    <location>
        <begin position="78"/>
        <end position="100"/>
    </location>
</feature>
<evidence type="ECO:0000313" key="2">
    <source>
        <dbReference type="EMBL" id="CDD10535.1"/>
    </source>
</evidence>
<protein>
    <submittedName>
        <fullName evidence="2">Uncharacterized protein</fullName>
    </submittedName>
</protein>
<feature type="transmembrane region" description="Helical" evidence="1">
    <location>
        <begin position="20"/>
        <end position="43"/>
    </location>
</feature>
<organism evidence="2 3">
    <name type="scientific">Phascolarctobacterium succinatutens CAG:287</name>
    <dbReference type="NCBI Taxonomy" id="1263101"/>
    <lineage>
        <taxon>Bacteria</taxon>
        <taxon>Bacillati</taxon>
        <taxon>Bacillota</taxon>
        <taxon>Negativicutes</taxon>
        <taxon>Acidaminococcales</taxon>
        <taxon>Acidaminococcaceae</taxon>
        <taxon>Phascolarctobacterium</taxon>
    </lineage>
</organism>
<dbReference type="HOGENOM" id="CLU_631419_0_0_9"/>
<sequence length="434" mass="46097">MGDFLRKATILFDAACSQNIAAVVNSVQNAVILFIFIGCICGTKIAGNTAYVHSTADIAFYVIGIGDIAVFSTADNTADVACCIMVEAARIIIVISSFLYQRGAYIRFVGYILQLAASTAAHNAADVGCTYLSLMSAGKGSIIILPTIASIISMINIIVSSKAVSFDNAFVRSISNGSIIGNTADDTANIIATLNSIIVNQRILRATNSRIFCFTNHAADIIRIVGAIIYTGNFTNVIGALVLDTVFLIIGQLAAVHIANQAANVGNTADITGISQVRQLAAAAVRLNRTSSISKIIVKLTITLSITDDTTDIVFTADLQRTVDALDRGVHRMTDKGTGIIAAQYRYAVITGNQRYIAHDGAVSKAKKACGSVFIITVIYAQAKDRIIKTIKLALEGIFLRSANRSLVTARQVNGIAQGIMVPHAPTCLLAYFF</sequence>
<dbReference type="AlphaFoldDB" id="R6WM92"/>
<keyword evidence="1" id="KW-0472">Membrane</keyword>